<evidence type="ECO:0000313" key="3">
    <source>
        <dbReference type="Proteomes" id="UP000485058"/>
    </source>
</evidence>
<feature type="compositionally biased region" description="Basic and acidic residues" evidence="1">
    <location>
        <begin position="83"/>
        <end position="101"/>
    </location>
</feature>
<name>A0A699YZA2_HAELA</name>
<dbReference type="AlphaFoldDB" id="A0A699YZA2"/>
<protein>
    <submittedName>
        <fullName evidence="2">Uncharacterized protein</fullName>
    </submittedName>
</protein>
<dbReference type="Proteomes" id="UP000485058">
    <property type="component" value="Unassembled WGS sequence"/>
</dbReference>
<feature type="compositionally biased region" description="Low complexity" evidence="1">
    <location>
        <begin position="67"/>
        <end position="77"/>
    </location>
</feature>
<sequence length="120" mass="13133">MAKKKHKKDPGKKQKGACPQPTVRSVSYALCDNPSLLSVPSQRLVPPNASNDRSVGMAGPRADVRLSRSPRAQCCAAARRRGARAESLEDRPTHSVSRGDDRGSCWQMLAWELHTNNTVL</sequence>
<evidence type="ECO:0000313" key="2">
    <source>
        <dbReference type="EMBL" id="GFH14555.1"/>
    </source>
</evidence>
<gene>
    <name evidence="2" type="ORF">HaLaN_10634</name>
</gene>
<reference evidence="2 3" key="1">
    <citation type="submission" date="2020-02" db="EMBL/GenBank/DDBJ databases">
        <title>Draft genome sequence of Haematococcus lacustris strain NIES-144.</title>
        <authorList>
            <person name="Morimoto D."/>
            <person name="Nakagawa S."/>
            <person name="Yoshida T."/>
            <person name="Sawayama S."/>
        </authorList>
    </citation>
    <scope>NUCLEOTIDE SEQUENCE [LARGE SCALE GENOMIC DNA]</scope>
    <source>
        <strain evidence="2 3">NIES-144</strain>
    </source>
</reference>
<keyword evidence="3" id="KW-1185">Reference proteome</keyword>
<organism evidence="2 3">
    <name type="scientific">Haematococcus lacustris</name>
    <name type="common">Green alga</name>
    <name type="synonym">Haematococcus pluvialis</name>
    <dbReference type="NCBI Taxonomy" id="44745"/>
    <lineage>
        <taxon>Eukaryota</taxon>
        <taxon>Viridiplantae</taxon>
        <taxon>Chlorophyta</taxon>
        <taxon>core chlorophytes</taxon>
        <taxon>Chlorophyceae</taxon>
        <taxon>CS clade</taxon>
        <taxon>Chlamydomonadales</taxon>
        <taxon>Haematococcaceae</taxon>
        <taxon>Haematococcus</taxon>
    </lineage>
</organism>
<evidence type="ECO:0000256" key="1">
    <source>
        <dbReference type="SAM" id="MobiDB-lite"/>
    </source>
</evidence>
<comment type="caution">
    <text evidence="2">The sequence shown here is derived from an EMBL/GenBank/DDBJ whole genome shotgun (WGS) entry which is preliminary data.</text>
</comment>
<feature type="region of interest" description="Disordered" evidence="1">
    <location>
        <begin position="1"/>
        <end position="20"/>
    </location>
</feature>
<feature type="region of interest" description="Disordered" evidence="1">
    <location>
        <begin position="40"/>
        <end position="101"/>
    </location>
</feature>
<proteinExistence type="predicted"/>
<feature type="compositionally biased region" description="Basic residues" evidence="1">
    <location>
        <begin position="1"/>
        <end position="15"/>
    </location>
</feature>
<accession>A0A699YZA2</accession>
<dbReference type="EMBL" id="BLLF01000741">
    <property type="protein sequence ID" value="GFH14555.1"/>
    <property type="molecule type" value="Genomic_DNA"/>
</dbReference>